<dbReference type="AlphaFoldDB" id="A0A8J4YGA8"/>
<dbReference type="Proteomes" id="UP000770661">
    <property type="component" value="Unassembled WGS sequence"/>
</dbReference>
<comment type="caution">
    <text evidence="1">The sequence shown here is derived from an EMBL/GenBank/DDBJ whole genome shotgun (WGS) entry which is preliminary data.</text>
</comment>
<organism evidence="1 2">
    <name type="scientific">Chionoecetes opilio</name>
    <name type="common">Atlantic snow crab</name>
    <name type="synonym">Cancer opilio</name>
    <dbReference type="NCBI Taxonomy" id="41210"/>
    <lineage>
        <taxon>Eukaryota</taxon>
        <taxon>Metazoa</taxon>
        <taxon>Ecdysozoa</taxon>
        <taxon>Arthropoda</taxon>
        <taxon>Crustacea</taxon>
        <taxon>Multicrustacea</taxon>
        <taxon>Malacostraca</taxon>
        <taxon>Eumalacostraca</taxon>
        <taxon>Eucarida</taxon>
        <taxon>Decapoda</taxon>
        <taxon>Pleocyemata</taxon>
        <taxon>Brachyura</taxon>
        <taxon>Eubrachyura</taxon>
        <taxon>Majoidea</taxon>
        <taxon>Majidae</taxon>
        <taxon>Chionoecetes</taxon>
    </lineage>
</organism>
<evidence type="ECO:0000313" key="1">
    <source>
        <dbReference type="EMBL" id="KAG0725983.1"/>
    </source>
</evidence>
<name>A0A8J4YGA8_CHIOP</name>
<keyword evidence="2" id="KW-1185">Reference proteome</keyword>
<reference evidence="1" key="1">
    <citation type="submission" date="2020-07" db="EMBL/GenBank/DDBJ databases">
        <title>The High-quality genome of the commercially important snow crab, Chionoecetes opilio.</title>
        <authorList>
            <person name="Jeong J.-H."/>
            <person name="Ryu S."/>
        </authorList>
    </citation>
    <scope>NUCLEOTIDE SEQUENCE</scope>
    <source>
        <strain evidence="1">MADBK_172401_WGS</strain>
        <tissue evidence="1">Digestive gland</tissue>
    </source>
</reference>
<dbReference type="EMBL" id="JACEEZ010004973">
    <property type="protein sequence ID" value="KAG0725983.1"/>
    <property type="molecule type" value="Genomic_DNA"/>
</dbReference>
<gene>
    <name evidence="1" type="ORF">GWK47_037517</name>
</gene>
<evidence type="ECO:0000313" key="2">
    <source>
        <dbReference type="Proteomes" id="UP000770661"/>
    </source>
</evidence>
<sequence length="55" mass="6589">MRLFLNQIWPHKTRADHYQDLIAVRLTSINQIIDPWAYIICRKFQALSQSPLHVQ</sequence>
<protein>
    <submittedName>
        <fullName evidence="1">Uncharacterized protein</fullName>
    </submittedName>
</protein>
<proteinExistence type="predicted"/>
<dbReference type="OrthoDB" id="5959154at2759"/>
<accession>A0A8J4YGA8</accession>